<sequence>MVKPAPTASVGASLLLATDCDKKTTTRDIILAATRPDKNGQEMDI</sequence>
<evidence type="ECO:0000313" key="1">
    <source>
        <dbReference type="EMBL" id="MBW4465045.1"/>
    </source>
</evidence>
<dbReference type="EMBL" id="JAHHHV010000029">
    <property type="protein sequence ID" value="MBW4465045.1"/>
    <property type="molecule type" value="Genomic_DNA"/>
</dbReference>
<dbReference type="Proteomes" id="UP000707356">
    <property type="component" value="Unassembled WGS sequence"/>
</dbReference>
<gene>
    <name evidence="1" type="ORF">KME07_06350</name>
</gene>
<evidence type="ECO:0000313" key="2">
    <source>
        <dbReference type="Proteomes" id="UP000707356"/>
    </source>
</evidence>
<reference evidence="1" key="1">
    <citation type="submission" date="2021-05" db="EMBL/GenBank/DDBJ databases">
        <authorList>
            <person name="Pietrasiak N."/>
            <person name="Ward R."/>
            <person name="Stajich J.E."/>
            <person name="Kurbessoian T."/>
        </authorList>
    </citation>
    <scope>NUCLEOTIDE SEQUENCE</scope>
    <source>
        <strain evidence="1">GSE-TBD4-15B</strain>
    </source>
</reference>
<protein>
    <submittedName>
        <fullName evidence="1">Uncharacterized protein</fullName>
    </submittedName>
</protein>
<comment type="caution">
    <text evidence="1">The sequence shown here is derived from an EMBL/GenBank/DDBJ whole genome shotgun (WGS) entry which is preliminary data.</text>
</comment>
<proteinExistence type="predicted"/>
<organism evidence="1 2">
    <name type="scientific">Pegethrix bostrychoides GSE-TBD4-15B</name>
    <dbReference type="NCBI Taxonomy" id="2839662"/>
    <lineage>
        <taxon>Bacteria</taxon>
        <taxon>Bacillati</taxon>
        <taxon>Cyanobacteriota</taxon>
        <taxon>Cyanophyceae</taxon>
        <taxon>Oculatellales</taxon>
        <taxon>Oculatellaceae</taxon>
        <taxon>Pegethrix</taxon>
    </lineage>
</organism>
<dbReference type="AlphaFoldDB" id="A0A951U3X6"/>
<reference evidence="1" key="2">
    <citation type="journal article" date="2022" name="Microbiol. Resour. Announc.">
        <title>Metagenome Sequencing to Explore Phylogenomics of Terrestrial Cyanobacteria.</title>
        <authorList>
            <person name="Ward R.D."/>
            <person name="Stajich J.E."/>
            <person name="Johansen J.R."/>
            <person name="Huntemann M."/>
            <person name="Clum A."/>
            <person name="Foster B."/>
            <person name="Foster B."/>
            <person name="Roux S."/>
            <person name="Palaniappan K."/>
            <person name="Varghese N."/>
            <person name="Mukherjee S."/>
            <person name="Reddy T.B.K."/>
            <person name="Daum C."/>
            <person name="Copeland A."/>
            <person name="Chen I.A."/>
            <person name="Ivanova N.N."/>
            <person name="Kyrpides N.C."/>
            <person name="Shapiro N."/>
            <person name="Eloe-Fadrosh E.A."/>
            <person name="Pietrasiak N."/>
        </authorList>
    </citation>
    <scope>NUCLEOTIDE SEQUENCE</scope>
    <source>
        <strain evidence="1">GSE-TBD4-15B</strain>
    </source>
</reference>
<name>A0A951U3X6_9CYAN</name>
<accession>A0A951U3X6</accession>